<gene>
    <name evidence="3" type="ORF">NYR54_16720</name>
</gene>
<organism evidence="3 4">
    <name type="scientific">Chelativorans petroleitrophicus</name>
    <dbReference type="NCBI Taxonomy" id="2975484"/>
    <lineage>
        <taxon>Bacteria</taxon>
        <taxon>Pseudomonadati</taxon>
        <taxon>Pseudomonadota</taxon>
        <taxon>Alphaproteobacteria</taxon>
        <taxon>Hyphomicrobiales</taxon>
        <taxon>Phyllobacteriaceae</taxon>
        <taxon>Chelativorans</taxon>
    </lineage>
</organism>
<dbReference type="AlphaFoldDB" id="A0A9X3BAF2"/>
<comment type="caution">
    <text evidence="3">The sequence shown here is derived from an EMBL/GenBank/DDBJ whole genome shotgun (WGS) entry which is preliminary data.</text>
</comment>
<feature type="transmembrane region" description="Helical" evidence="2">
    <location>
        <begin position="39"/>
        <end position="60"/>
    </location>
</feature>
<dbReference type="Pfam" id="PF04748">
    <property type="entry name" value="Polysacc_deac_2"/>
    <property type="match status" value="1"/>
</dbReference>
<feature type="region of interest" description="Disordered" evidence="1">
    <location>
        <begin position="1"/>
        <end position="30"/>
    </location>
</feature>
<evidence type="ECO:0000313" key="3">
    <source>
        <dbReference type="EMBL" id="MCT8991911.1"/>
    </source>
</evidence>
<protein>
    <submittedName>
        <fullName evidence="3">Divergent polysaccharide deacetylase family protein</fullName>
    </submittedName>
</protein>
<feature type="compositionally biased region" description="Low complexity" evidence="1">
    <location>
        <begin position="73"/>
        <end position="88"/>
    </location>
</feature>
<evidence type="ECO:0000256" key="1">
    <source>
        <dbReference type="SAM" id="MobiDB-lite"/>
    </source>
</evidence>
<keyword evidence="2" id="KW-0812">Transmembrane</keyword>
<name>A0A9X3BAF2_9HYPH</name>
<dbReference type="EMBL" id="JAODNV010000020">
    <property type="protein sequence ID" value="MCT8991911.1"/>
    <property type="molecule type" value="Genomic_DNA"/>
</dbReference>
<dbReference type="CDD" id="cd10936">
    <property type="entry name" value="CE4_DAC2"/>
    <property type="match status" value="1"/>
</dbReference>
<evidence type="ECO:0000313" key="4">
    <source>
        <dbReference type="Proteomes" id="UP001149009"/>
    </source>
</evidence>
<dbReference type="GO" id="GO:0005975">
    <property type="term" value="P:carbohydrate metabolic process"/>
    <property type="evidence" value="ECO:0007669"/>
    <property type="project" value="InterPro"/>
</dbReference>
<feature type="region of interest" description="Disordered" evidence="1">
    <location>
        <begin position="129"/>
        <end position="160"/>
    </location>
</feature>
<dbReference type="InterPro" id="IPR011330">
    <property type="entry name" value="Glyco_hydro/deAcase_b/a-brl"/>
</dbReference>
<dbReference type="PANTHER" id="PTHR30105">
    <property type="entry name" value="UNCHARACTERIZED YIBQ-RELATED"/>
    <property type="match status" value="1"/>
</dbReference>
<dbReference type="Proteomes" id="UP001149009">
    <property type="component" value="Unassembled WGS sequence"/>
</dbReference>
<evidence type="ECO:0000256" key="2">
    <source>
        <dbReference type="SAM" id="Phobius"/>
    </source>
</evidence>
<keyword evidence="4" id="KW-1185">Reference proteome</keyword>
<keyword evidence="2" id="KW-0472">Membrane</keyword>
<keyword evidence="2" id="KW-1133">Transmembrane helix</keyword>
<reference evidence="3" key="1">
    <citation type="submission" date="2022-08" db="EMBL/GenBank/DDBJ databases">
        <title>Chelativorans sichuanense sp. nov., a paraffin oil-degrading bacterium isolated from a mixture of oil-based drill cuttings and paddy soil.</title>
        <authorList>
            <person name="Yu J."/>
            <person name="Liu H."/>
            <person name="Chen Q."/>
        </authorList>
    </citation>
    <scope>NUCLEOTIDE SEQUENCE</scope>
    <source>
        <strain evidence="3">SCAU 2101</strain>
    </source>
</reference>
<feature type="region of interest" description="Disordered" evidence="1">
    <location>
        <begin position="68"/>
        <end position="102"/>
    </location>
</feature>
<sequence length="401" mass="43361">MRRSTNGRGDSRGMEPVGDGIDQPLGQSRRRGKAVSLPWSRILLVFCSLAIFATSGAVALRERPFREPPETMASAEDSSARAESQSARPAGGTLLTDEDRVHPSLIRLGPDAELSSRNVIVIRDPSSVGQHPRLAHLPDRALIEESETGPLPARGPDGRRPFDAYARPWSGARGARIAVVIGGLGISQTGTQEAIAKLPSEITLAFAPLGNSLMRWMQEARREGHELILQVPMEPFGYPGTNPGRYTLLTQASSERNLENLRWMLSRMTNYVGVMNYMGGRFTADRQAMTLLMDVLHERGLAYFDDGTSARSLAQEIALAKGVPFVAGDAVIDGERERAAILAKLDELERIARARGFAVGGGSALEVTVDTVAAWAGEVTKRGIELVPVSAVTFDPERTGQ</sequence>
<dbReference type="Gene3D" id="3.20.20.370">
    <property type="entry name" value="Glycoside hydrolase/deacetylase"/>
    <property type="match status" value="1"/>
</dbReference>
<dbReference type="RefSeq" id="WP_261516847.1">
    <property type="nucleotide sequence ID" value="NZ_JAODNV010000020.1"/>
</dbReference>
<proteinExistence type="predicted"/>
<dbReference type="PANTHER" id="PTHR30105:SF2">
    <property type="entry name" value="DIVERGENT POLYSACCHARIDE DEACETYLASE SUPERFAMILY"/>
    <property type="match status" value="1"/>
</dbReference>
<accession>A0A9X3BAF2</accession>
<dbReference type="InterPro" id="IPR006837">
    <property type="entry name" value="Divergent_DAC"/>
</dbReference>
<dbReference type="SUPFAM" id="SSF88713">
    <property type="entry name" value="Glycoside hydrolase/deacetylase"/>
    <property type="match status" value="1"/>
</dbReference>